<comment type="similarity">
    <text evidence="3">Belongs to the C-glycoside deglycosidase beta subunit family.</text>
</comment>
<dbReference type="RefSeq" id="WP_039338632.1">
    <property type="nucleotide sequence ID" value="NZ_JBNNWK010000005.1"/>
</dbReference>
<name>A0A0B8Z5X3_9SPHN</name>
<evidence type="ECO:0000256" key="4">
    <source>
        <dbReference type="ARBA" id="ARBA00047208"/>
    </source>
</evidence>
<feature type="domain" description="C-glycoside deglycosidase beta subunit" evidence="5">
    <location>
        <begin position="2"/>
        <end position="113"/>
    </location>
</feature>
<evidence type="ECO:0000259" key="5">
    <source>
        <dbReference type="Pfam" id="PF19906"/>
    </source>
</evidence>
<sequence length="134" mass="15175">MLERSHIQSTGFRNVGPEGARTGFEVRIRQANYRSSRLSLIEGVDITVDGVVYPAEGNLFRLGDKEYTRDELNEATQTRLYVGDYFTVVVPKEGGLTRGVHLVGSAIRYRHPYFPPEFQPAIVRNERHATIILP</sequence>
<dbReference type="Pfam" id="PF19906">
    <property type="entry name" value="CGDB"/>
    <property type="match status" value="1"/>
</dbReference>
<evidence type="ECO:0000256" key="2">
    <source>
        <dbReference type="ARBA" id="ARBA00023277"/>
    </source>
</evidence>
<keyword evidence="1" id="KW-0456">Lyase</keyword>
<dbReference type="AlphaFoldDB" id="A0A0B8Z5X3"/>
<dbReference type="GO" id="GO:0016829">
    <property type="term" value="F:lyase activity"/>
    <property type="evidence" value="ECO:0007669"/>
    <property type="project" value="UniProtKB-KW"/>
</dbReference>
<evidence type="ECO:0000256" key="3">
    <source>
        <dbReference type="ARBA" id="ARBA00046336"/>
    </source>
</evidence>
<proteinExistence type="inferred from homology"/>
<comment type="caution">
    <text evidence="6">The sequence shown here is derived from an EMBL/GenBank/DDBJ whole genome shotgun (WGS) entry which is preliminary data.</text>
</comment>
<dbReference type="STRING" id="48936.NJ75_04616"/>
<keyword evidence="7" id="KW-1185">Reference proteome</keyword>
<protein>
    <recommendedName>
        <fullName evidence="4">C-deglycosylation enzyme beta subunit</fullName>
    </recommendedName>
</protein>
<evidence type="ECO:0000256" key="1">
    <source>
        <dbReference type="ARBA" id="ARBA00023239"/>
    </source>
</evidence>
<dbReference type="PATRIC" id="fig|48936.3.peg.4648"/>
<dbReference type="Proteomes" id="UP000031338">
    <property type="component" value="Unassembled WGS sequence"/>
</dbReference>
<gene>
    <name evidence="6" type="ORF">NJ75_04616</name>
</gene>
<keyword evidence="2" id="KW-0119">Carbohydrate metabolism</keyword>
<evidence type="ECO:0000313" key="6">
    <source>
        <dbReference type="EMBL" id="KHS41623.1"/>
    </source>
</evidence>
<reference evidence="6 7" key="1">
    <citation type="submission" date="2014-10" db="EMBL/GenBank/DDBJ databases">
        <title>Draft genome sequence of Novosphingobium subterraneum DSM 12447.</title>
        <authorList>
            <person name="Gan H.M."/>
            <person name="Gan H.Y."/>
            <person name="Savka M.A."/>
        </authorList>
    </citation>
    <scope>NUCLEOTIDE SEQUENCE [LARGE SCALE GENOMIC DNA]</scope>
    <source>
        <strain evidence="6 7">DSM 12447</strain>
    </source>
</reference>
<organism evidence="6 7">
    <name type="scientific">Novosphingobium subterraneum</name>
    <dbReference type="NCBI Taxonomy" id="48936"/>
    <lineage>
        <taxon>Bacteria</taxon>
        <taxon>Pseudomonadati</taxon>
        <taxon>Pseudomonadota</taxon>
        <taxon>Alphaproteobacteria</taxon>
        <taxon>Sphingomonadales</taxon>
        <taxon>Sphingomonadaceae</taxon>
        <taxon>Novosphingobium</taxon>
    </lineage>
</organism>
<evidence type="ECO:0000313" key="7">
    <source>
        <dbReference type="Proteomes" id="UP000031338"/>
    </source>
</evidence>
<dbReference type="EMBL" id="JRVC01000039">
    <property type="protein sequence ID" value="KHS41623.1"/>
    <property type="molecule type" value="Genomic_DNA"/>
</dbReference>
<accession>A0A0B8Z5X3</accession>
<dbReference type="InterPro" id="IPR045959">
    <property type="entry name" value="CGDB"/>
</dbReference>